<protein>
    <submittedName>
        <fullName evidence="2">Putative ankyrin repeat-containing domain-containing protein</fullName>
    </submittedName>
</protein>
<name>A0A2P6PII0_ROSCH</name>
<dbReference type="InterPro" id="IPR002110">
    <property type="entry name" value="Ankyrin_rpt"/>
</dbReference>
<feature type="repeat" description="ANK" evidence="1">
    <location>
        <begin position="397"/>
        <end position="419"/>
    </location>
</feature>
<organism evidence="2 3">
    <name type="scientific">Rosa chinensis</name>
    <name type="common">China rose</name>
    <dbReference type="NCBI Taxonomy" id="74649"/>
    <lineage>
        <taxon>Eukaryota</taxon>
        <taxon>Viridiplantae</taxon>
        <taxon>Streptophyta</taxon>
        <taxon>Embryophyta</taxon>
        <taxon>Tracheophyta</taxon>
        <taxon>Spermatophyta</taxon>
        <taxon>Magnoliopsida</taxon>
        <taxon>eudicotyledons</taxon>
        <taxon>Gunneridae</taxon>
        <taxon>Pentapetalae</taxon>
        <taxon>rosids</taxon>
        <taxon>fabids</taxon>
        <taxon>Rosales</taxon>
        <taxon>Rosaceae</taxon>
        <taxon>Rosoideae</taxon>
        <taxon>Rosoideae incertae sedis</taxon>
        <taxon>Rosa</taxon>
    </lineage>
</organism>
<dbReference type="PROSITE" id="PS50297">
    <property type="entry name" value="ANK_REP_REGION"/>
    <property type="match status" value="5"/>
</dbReference>
<dbReference type="InterPro" id="IPR036770">
    <property type="entry name" value="Ankyrin_rpt-contain_sf"/>
</dbReference>
<feature type="repeat" description="ANK" evidence="1">
    <location>
        <begin position="327"/>
        <end position="350"/>
    </location>
</feature>
<dbReference type="Gramene" id="PRQ21731">
    <property type="protein sequence ID" value="PRQ21731"/>
    <property type="gene ID" value="RchiOBHm_Chr7g0242471"/>
</dbReference>
<dbReference type="STRING" id="74649.A0A2P6PII0"/>
<accession>A0A2P6PII0</accession>
<keyword evidence="3" id="KW-1185">Reference proteome</keyword>
<evidence type="ECO:0000313" key="3">
    <source>
        <dbReference type="Proteomes" id="UP000238479"/>
    </source>
</evidence>
<evidence type="ECO:0000313" key="2">
    <source>
        <dbReference type="EMBL" id="PRQ21731.1"/>
    </source>
</evidence>
<proteinExistence type="predicted"/>
<dbReference type="EMBL" id="PDCK01000045">
    <property type="protein sequence ID" value="PRQ21731.1"/>
    <property type="molecule type" value="Genomic_DNA"/>
</dbReference>
<dbReference type="PANTHER" id="PTHR24120">
    <property type="entry name" value="GH07239P"/>
    <property type="match status" value="1"/>
</dbReference>
<dbReference type="Pfam" id="PF12796">
    <property type="entry name" value="Ank_2"/>
    <property type="match status" value="4"/>
</dbReference>
<reference evidence="2 3" key="1">
    <citation type="journal article" date="2018" name="Nat. Genet.">
        <title>The Rosa genome provides new insights in the design of modern roses.</title>
        <authorList>
            <person name="Bendahmane M."/>
        </authorList>
    </citation>
    <scope>NUCLEOTIDE SEQUENCE [LARGE SCALE GENOMIC DNA]</scope>
    <source>
        <strain evidence="3">cv. Old Blush</strain>
    </source>
</reference>
<gene>
    <name evidence="2" type="ORF">RchiOBHm_Chr7g0242471</name>
</gene>
<dbReference type="PROSITE" id="PS50088">
    <property type="entry name" value="ANK_REPEAT"/>
    <property type="match status" value="5"/>
</dbReference>
<dbReference type="PANTHER" id="PTHR24120:SF4">
    <property type="entry name" value="GH07239P"/>
    <property type="match status" value="1"/>
</dbReference>
<dbReference type="Proteomes" id="UP000238479">
    <property type="component" value="Chromosome 7"/>
</dbReference>
<dbReference type="AlphaFoldDB" id="A0A2P6PII0"/>
<dbReference type="SMART" id="SM00248">
    <property type="entry name" value="ANK"/>
    <property type="match status" value="11"/>
</dbReference>
<feature type="repeat" description="ANK" evidence="1">
    <location>
        <begin position="292"/>
        <end position="313"/>
    </location>
</feature>
<dbReference type="OMA" id="RDGHENT"/>
<keyword evidence="1" id="KW-0040">ANK repeat</keyword>
<dbReference type="Gene3D" id="1.25.40.20">
    <property type="entry name" value="Ankyrin repeat-containing domain"/>
    <property type="match status" value="3"/>
</dbReference>
<sequence>MSSLLAAENDAKEFERYIPFSNFVINGDWENAKECLTELPDAITARNKFGDIALHIAARKGHLHIVKELVLLMGQDDLKSKSADGLTALHLAFRNGRFDTVKELLPVMGGVKDCYGNTVLHMALLMQQPRTVKWMVKLMKREDLELKNSDGYTALKLAVKKGNVSTIKELLPYDDDFDRYIPFTNAVIEGDWNNAKYCLRDLDPYRAVRARDPRDGHENTALHSAIKHGHVDIVKELVSLMTQEDLEVKNADAFTGKLNADLSERAVVEMAKYMVEQNEILLARVLELENAFGDTPLHEAVSKGDMSIVEELVPSMRQEGFEIKNSNGFTALHKAVMNENVDIVKIIVRRMRREGLEVKGALGYTALHQAVKMGNMGIVKELVLLMRQEGLVVKNDEGSNALHLAVMNGNVDIVKMLVSLMRREDLEIKGALGYTALHQAVNMGKTGIVKELVLVMRQEGLEVKNDKGSNALHLAVMEKKNMDIVRELMSLMRPQAMEIRNGEGFTVLGCAMKVGHNDGDIWEMAKYMAEKNKKVFGTRSGIDIPVVWAAGWGKWKLTHYLYSVTPCEALNGLDGAKFISIAIERLEALGKSVLNIIN</sequence>
<comment type="caution">
    <text evidence="2">The sequence shown here is derived from an EMBL/GenBank/DDBJ whole genome shotgun (WGS) entry which is preliminary data.</text>
</comment>
<evidence type="ECO:0000256" key="1">
    <source>
        <dbReference type="PROSITE-ProRule" id="PRU00023"/>
    </source>
</evidence>
<dbReference type="SUPFAM" id="SSF48403">
    <property type="entry name" value="Ankyrin repeat"/>
    <property type="match status" value="2"/>
</dbReference>
<feature type="repeat" description="ANK" evidence="1">
    <location>
        <begin position="217"/>
        <end position="239"/>
    </location>
</feature>
<feature type="repeat" description="ANK" evidence="1">
    <location>
        <begin position="84"/>
        <end position="105"/>
    </location>
</feature>